<comment type="caution">
    <text evidence="1">The sequence shown here is derived from an EMBL/GenBank/DDBJ whole genome shotgun (WGS) entry which is preliminary data.</text>
</comment>
<dbReference type="AlphaFoldDB" id="A0A956NCM8"/>
<name>A0A956NCM8_UNCEI</name>
<accession>A0A956NCM8</accession>
<evidence type="ECO:0000313" key="2">
    <source>
        <dbReference type="Proteomes" id="UP000739538"/>
    </source>
</evidence>
<proteinExistence type="predicted"/>
<organism evidence="1 2">
    <name type="scientific">Eiseniibacteriota bacterium</name>
    <dbReference type="NCBI Taxonomy" id="2212470"/>
    <lineage>
        <taxon>Bacteria</taxon>
        <taxon>Candidatus Eiseniibacteriota</taxon>
    </lineage>
</organism>
<reference evidence="1" key="1">
    <citation type="submission" date="2020-04" db="EMBL/GenBank/DDBJ databases">
        <authorList>
            <person name="Zhang T."/>
        </authorList>
    </citation>
    <scope>NUCLEOTIDE SEQUENCE</scope>
    <source>
        <strain evidence="1">HKST-UBA02</strain>
    </source>
</reference>
<sequence length="67" mass="7319">MDPKTDGTPNCLVCKSTSAELPLVMLEYLGARLWICPQHLPVLIHNPTELAGLLEGAESMKPADHHD</sequence>
<dbReference type="EMBL" id="JAGQHS010000056">
    <property type="protein sequence ID" value="MCA9756508.1"/>
    <property type="molecule type" value="Genomic_DNA"/>
</dbReference>
<dbReference type="Proteomes" id="UP000739538">
    <property type="component" value="Unassembled WGS sequence"/>
</dbReference>
<protein>
    <submittedName>
        <fullName evidence="1">Uncharacterized protein</fullName>
    </submittedName>
</protein>
<reference evidence="1" key="2">
    <citation type="journal article" date="2021" name="Microbiome">
        <title>Successional dynamics and alternative stable states in a saline activated sludge microbial community over 9 years.</title>
        <authorList>
            <person name="Wang Y."/>
            <person name="Ye J."/>
            <person name="Ju F."/>
            <person name="Liu L."/>
            <person name="Boyd J.A."/>
            <person name="Deng Y."/>
            <person name="Parks D.H."/>
            <person name="Jiang X."/>
            <person name="Yin X."/>
            <person name="Woodcroft B.J."/>
            <person name="Tyson G.W."/>
            <person name="Hugenholtz P."/>
            <person name="Polz M.F."/>
            <person name="Zhang T."/>
        </authorList>
    </citation>
    <scope>NUCLEOTIDE SEQUENCE</scope>
    <source>
        <strain evidence="1">HKST-UBA02</strain>
    </source>
</reference>
<gene>
    <name evidence="1" type="ORF">KDA27_11955</name>
</gene>
<evidence type="ECO:0000313" key="1">
    <source>
        <dbReference type="EMBL" id="MCA9756508.1"/>
    </source>
</evidence>